<dbReference type="GO" id="GO:0003677">
    <property type="term" value="F:DNA binding"/>
    <property type="evidence" value="ECO:0007669"/>
    <property type="project" value="UniProtKB-KW"/>
</dbReference>
<reference evidence="3" key="1">
    <citation type="submission" date="2020-10" db="EMBL/GenBank/DDBJ databases">
        <authorList>
            <person name="Gilroy R."/>
        </authorList>
    </citation>
    <scope>NUCLEOTIDE SEQUENCE</scope>
    <source>
        <strain evidence="3">USAMLcec3-3695</strain>
    </source>
</reference>
<dbReference type="Proteomes" id="UP000824109">
    <property type="component" value="Unassembled WGS sequence"/>
</dbReference>
<evidence type="ECO:0000256" key="1">
    <source>
        <dbReference type="ARBA" id="ARBA00023125"/>
    </source>
</evidence>
<dbReference type="Pfam" id="PF01381">
    <property type="entry name" value="HTH_3"/>
    <property type="match status" value="1"/>
</dbReference>
<protein>
    <submittedName>
        <fullName evidence="3">Helix-turn-helix transcriptional regulator</fullName>
    </submittedName>
</protein>
<dbReference type="PANTHER" id="PTHR46558">
    <property type="entry name" value="TRACRIPTIONAL REGULATORY PROTEIN-RELATED-RELATED"/>
    <property type="match status" value="1"/>
</dbReference>
<gene>
    <name evidence="3" type="ORF">IAA61_00280</name>
</gene>
<dbReference type="EMBL" id="DVNB01000002">
    <property type="protein sequence ID" value="HIU56228.1"/>
    <property type="molecule type" value="Genomic_DNA"/>
</dbReference>
<name>A0A9D1SE32_9FIRM</name>
<keyword evidence="1" id="KW-0238">DNA-binding</keyword>
<evidence type="ECO:0000313" key="3">
    <source>
        <dbReference type="EMBL" id="HIU56228.1"/>
    </source>
</evidence>
<dbReference type="CDD" id="cd00093">
    <property type="entry name" value="HTH_XRE"/>
    <property type="match status" value="1"/>
</dbReference>
<reference evidence="3" key="2">
    <citation type="journal article" date="2021" name="PeerJ">
        <title>Extensive microbial diversity within the chicken gut microbiome revealed by metagenomics and culture.</title>
        <authorList>
            <person name="Gilroy R."/>
            <person name="Ravi A."/>
            <person name="Getino M."/>
            <person name="Pursley I."/>
            <person name="Horton D.L."/>
            <person name="Alikhan N.F."/>
            <person name="Baker D."/>
            <person name="Gharbi K."/>
            <person name="Hall N."/>
            <person name="Watson M."/>
            <person name="Adriaenssens E.M."/>
            <person name="Foster-Nyarko E."/>
            <person name="Jarju S."/>
            <person name="Secka A."/>
            <person name="Antonio M."/>
            <person name="Oren A."/>
            <person name="Chaudhuri R.R."/>
            <person name="La Ragione R."/>
            <person name="Hildebrand F."/>
            <person name="Pallen M.J."/>
        </authorList>
    </citation>
    <scope>NUCLEOTIDE SEQUENCE</scope>
    <source>
        <strain evidence="3">USAMLcec3-3695</strain>
    </source>
</reference>
<dbReference type="PANTHER" id="PTHR46558:SF4">
    <property type="entry name" value="DNA-BIDING PHAGE PROTEIN"/>
    <property type="match status" value="1"/>
</dbReference>
<evidence type="ECO:0000259" key="2">
    <source>
        <dbReference type="PROSITE" id="PS50943"/>
    </source>
</evidence>
<dbReference type="SMART" id="SM00530">
    <property type="entry name" value="HTH_XRE"/>
    <property type="match status" value="1"/>
</dbReference>
<comment type="caution">
    <text evidence="3">The sequence shown here is derived from an EMBL/GenBank/DDBJ whole genome shotgun (WGS) entry which is preliminary data.</text>
</comment>
<accession>A0A9D1SE32</accession>
<dbReference type="SUPFAM" id="SSF47413">
    <property type="entry name" value="lambda repressor-like DNA-binding domains"/>
    <property type="match status" value="1"/>
</dbReference>
<dbReference type="InterPro" id="IPR010982">
    <property type="entry name" value="Lambda_DNA-bd_dom_sf"/>
</dbReference>
<feature type="domain" description="HTH cro/C1-type" evidence="2">
    <location>
        <begin position="5"/>
        <end position="59"/>
    </location>
</feature>
<organism evidence="3 4">
    <name type="scientific">Candidatus Ornithomonoglobus merdipullorum</name>
    <dbReference type="NCBI Taxonomy" id="2840895"/>
    <lineage>
        <taxon>Bacteria</taxon>
        <taxon>Bacillati</taxon>
        <taxon>Bacillota</taxon>
        <taxon>Clostridia</taxon>
        <taxon>Candidatus Ornithomonoglobus</taxon>
    </lineage>
</organism>
<evidence type="ECO:0000313" key="4">
    <source>
        <dbReference type="Proteomes" id="UP000824109"/>
    </source>
</evidence>
<sequence length="149" mass="16792">MNERLKSIRKSLSMTQKDFGAELGVSRDTYASYESGRVIPNNTFIQLMCSKFNVNEEWLRTGDGEMFIKTKRTTLDELTASYNLNDKEKAIIQAFLDLSPQGRAGVLEYVDKIVESMAGSAPSRDEQIAQRIADTNKMIENAAKESIKQ</sequence>
<dbReference type="Gene3D" id="1.10.260.40">
    <property type="entry name" value="lambda repressor-like DNA-binding domains"/>
    <property type="match status" value="1"/>
</dbReference>
<dbReference type="AlphaFoldDB" id="A0A9D1SE32"/>
<dbReference type="PROSITE" id="PS50943">
    <property type="entry name" value="HTH_CROC1"/>
    <property type="match status" value="1"/>
</dbReference>
<proteinExistence type="predicted"/>
<dbReference type="InterPro" id="IPR001387">
    <property type="entry name" value="Cro/C1-type_HTH"/>
</dbReference>